<dbReference type="GeneID" id="71855597"/>
<dbReference type="Proteomes" id="UP001595821">
    <property type="component" value="Unassembled WGS sequence"/>
</dbReference>
<proteinExistence type="predicted"/>
<evidence type="ECO:0000313" key="1">
    <source>
        <dbReference type="EMBL" id="MFC4248367.1"/>
    </source>
</evidence>
<organism evidence="1 2">
    <name type="scientific">Natribaculum luteum</name>
    <dbReference type="NCBI Taxonomy" id="1586232"/>
    <lineage>
        <taxon>Archaea</taxon>
        <taxon>Methanobacteriati</taxon>
        <taxon>Methanobacteriota</taxon>
        <taxon>Stenosarchaea group</taxon>
        <taxon>Halobacteria</taxon>
        <taxon>Halobacteriales</taxon>
        <taxon>Natrialbaceae</taxon>
        <taxon>Natribaculum</taxon>
    </lineage>
</organism>
<dbReference type="EMBL" id="JBHSDJ010000121">
    <property type="protein sequence ID" value="MFC4248367.1"/>
    <property type="molecule type" value="Genomic_DNA"/>
</dbReference>
<accession>A0ABD5P223</accession>
<dbReference type="InterPro" id="IPR036390">
    <property type="entry name" value="WH_DNA-bd_sf"/>
</dbReference>
<reference evidence="1 2" key="1">
    <citation type="journal article" date="2014" name="Int. J. Syst. Evol. Microbiol.">
        <title>Complete genome sequence of Corynebacterium casei LMG S-19264T (=DSM 44701T), isolated from a smear-ripened cheese.</title>
        <authorList>
            <consortium name="US DOE Joint Genome Institute (JGI-PGF)"/>
            <person name="Walter F."/>
            <person name="Albersmeier A."/>
            <person name="Kalinowski J."/>
            <person name="Ruckert C."/>
        </authorList>
    </citation>
    <scope>NUCLEOTIDE SEQUENCE [LARGE SCALE GENOMIC DNA]</scope>
    <source>
        <strain evidence="1 2">IBRC-M 10912</strain>
    </source>
</reference>
<sequence length="98" mass="11169">MATNAERVLRFLLERRDETFEPSEIARRIDATENSVRSVLERLCDLDLVRDGESGWTVDDLEAVRHAFVHSSTATFLDEVLGVESCDEWIETAENESP</sequence>
<comment type="caution">
    <text evidence="1">The sequence shown here is derived from an EMBL/GenBank/DDBJ whole genome shotgun (WGS) entry which is preliminary data.</text>
</comment>
<protein>
    <submittedName>
        <fullName evidence="1">DUF4423 domain-containing protein</fullName>
    </submittedName>
</protein>
<name>A0ABD5P223_9EURY</name>
<dbReference type="RefSeq" id="WP_246970272.1">
    <property type="nucleotide sequence ID" value="NZ_CP095397.1"/>
</dbReference>
<evidence type="ECO:0000313" key="2">
    <source>
        <dbReference type="Proteomes" id="UP001595821"/>
    </source>
</evidence>
<gene>
    <name evidence="1" type="ORF">ACFOZ7_15745</name>
</gene>
<dbReference type="AlphaFoldDB" id="A0ABD5P223"/>
<dbReference type="SUPFAM" id="SSF46785">
    <property type="entry name" value="Winged helix' DNA-binding domain"/>
    <property type="match status" value="1"/>
</dbReference>